<dbReference type="Proteomes" id="UP000010471">
    <property type="component" value="Chromosome"/>
</dbReference>
<evidence type="ECO:0000259" key="2">
    <source>
        <dbReference type="SMART" id="SM00912"/>
    </source>
</evidence>
<dbReference type="eggNOG" id="COG3210">
    <property type="taxonomic scope" value="Bacteria"/>
</dbReference>
<evidence type="ECO:0000313" key="3">
    <source>
        <dbReference type="EMBL" id="AFZ21568.1"/>
    </source>
</evidence>
<dbReference type="HOGENOM" id="CLU_001178_0_0_3"/>
<accession>K9WN26</accession>
<dbReference type="EMBL" id="CP003630">
    <property type="protein sequence ID" value="AFZ21568.1"/>
    <property type="molecule type" value="Genomic_DNA"/>
</dbReference>
<proteinExistence type="predicted"/>
<feature type="region of interest" description="Disordered" evidence="1">
    <location>
        <begin position="981"/>
        <end position="1004"/>
    </location>
</feature>
<gene>
    <name evidence="3" type="ORF">Mic7113_5966</name>
</gene>
<evidence type="ECO:0000313" key="4">
    <source>
        <dbReference type="Proteomes" id="UP000010471"/>
    </source>
</evidence>
<name>K9WN26_9CYAN</name>
<dbReference type="InterPro" id="IPR012334">
    <property type="entry name" value="Pectin_lyas_fold"/>
</dbReference>
<dbReference type="STRING" id="1173027.Mic7113_5966"/>
<dbReference type="InterPro" id="IPR024983">
    <property type="entry name" value="CHAT_dom"/>
</dbReference>
<dbReference type="Gene3D" id="2.160.20.10">
    <property type="entry name" value="Single-stranded right-handed beta-helix, Pectin lyase-like"/>
    <property type="match status" value="1"/>
</dbReference>
<protein>
    <submittedName>
        <fullName evidence="3">Filamentous hemagglutinin family N-terminal domain protein</fullName>
    </submittedName>
</protein>
<reference evidence="3 4" key="1">
    <citation type="submission" date="2012-06" db="EMBL/GenBank/DDBJ databases">
        <title>Finished chromosome of genome of Microcoleus sp. PCC 7113.</title>
        <authorList>
            <consortium name="US DOE Joint Genome Institute"/>
            <person name="Gugger M."/>
            <person name="Coursin T."/>
            <person name="Rippka R."/>
            <person name="Tandeau De Marsac N."/>
            <person name="Huntemann M."/>
            <person name="Wei C.-L."/>
            <person name="Han J."/>
            <person name="Detter J.C."/>
            <person name="Han C."/>
            <person name="Tapia R."/>
            <person name="Chen A."/>
            <person name="Kyrpides N."/>
            <person name="Mavromatis K."/>
            <person name="Markowitz V."/>
            <person name="Szeto E."/>
            <person name="Ivanova N."/>
            <person name="Pagani I."/>
            <person name="Pati A."/>
            <person name="Goodwin L."/>
            <person name="Nordberg H.P."/>
            <person name="Cantor M.N."/>
            <person name="Hua S.X."/>
            <person name="Woyke T."/>
            <person name="Kerfeld C.A."/>
        </authorList>
    </citation>
    <scope>NUCLEOTIDE SEQUENCE [LARGE SCALE GENOMIC DNA]</scope>
    <source>
        <strain evidence="3 4">PCC 7113</strain>
    </source>
</reference>
<evidence type="ECO:0000256" key="1">
    <source>
        <dbReference type="SAM" id="MobiDB-lite"/>
    </source>
</evidence>
<organism evidence="3 4">
    <name type="scientific">Allocoleopsis franciscana PCC 7113</name>
    <dbReference type="NCBI Taxonomy" id="1173027"/>
    <lineage>
        <taxon>Bacteria</taxon>
        <taxon>Bacillati</taxon>
        <taxon>Cyanobacteriota</taxon>
        <taxon>Cyanophyceae</taxon>
        <taxon>Coleofasciculales</taxon>
        <taxon>Coleofasciculaceae</taxon>
        <taxon>Allocoleopsis</taxon>
        <taxon>Allocoleopsis franciscana</taxon>
    </lineage>
</organism>
<dbReference type="Pfam" id="PF12770">
    <property type="entry name" value="CHAT"/>
    <property type="match status" value="1"/>
</dbReference>
<feature type="domain" description="Filamentous haemagglutinin FhaB/tRNA nuclease CdiA-like TPS" evidence="2">
    <location>
        <begin position="35"/>
        <end position="147"/>
    </location>
</feature>
<dbReference type="RefSeq" id="WP_015185697.1">
    <property type="nucleotide sequence ID" value="NC_019738.1"/>
</dbReference>
<feature type="compositionally biased region" description="Polar residues" evidence="1">
    <location>
        <begin position="983"/>
        <end position="1004"/>
    </location>
</feature>
<dbReference type="InterPro" id="IPR011050">
    <property type="entry name" value="Pectin_lyase_fold/virulence"/>
</dbReference>
<dbReference type="KEGG" id="mic:Mic7113_5966"/>
<dbReference type="eggNOG" id="COG4995">
    <property type="taxonomic scope" value="Bacteria"/>
</dbReference>
<dbReference type="PATRIC" id="fig|1173027.3.peg.6608"/>
<dbReference type="NCBIfam" id="TIGR01901">
    <property type="entry name" value="adhes_NPXG"/>
    <property type="match status" value="1"/>
</dbReference>
<dbReference type="InterPro" id="IPR008638">
    <property type="entry name" value="FhaB/CdiA-like_TPS"/>
</dbReference>
<dbReference type="SUPFAM" id="SSF51126">
    <property type="entry name" value="Pectin lyase-like"/>
    <property type="match status" value="1"/>
</dbReference>
<dbReference type="OrthoDB" id="433405at2"/>
<sequence length="1475" mass="152479">MQPPRLRLSFLGFSILFAGIIPTFSVLPQPITPTPDGTNTVVTQNGNRLDISGGSFSSDRANLFHSFQQFGLSDSQIANFLSNHSIDNILARVVGGSPSIIDGLIQVTGGNSNLFLMNPAGIIFGGNASLNIPADFMATTATGIGFGSPTSDGGVWFNAIGNNDYQTLIGTPSQFAFDQVQPGNIINAGNLTVPQGRNLTLLGGSVINTGQVTAPSGNITLAGVQGRNLVKISQPGHLLSLEIAPPRNLSGQSLPITALSLPSLLTGTAGIVETELVFSSSGEVQLSNSGTTLFSEAGMVIASGTLDTSNIGTTQALSLLQTGGSVNLLGNKVGLLGATINASGTDGGGTVLIGGGFQGKGSVPNAITTDVSNDSTINASALLNGDGGTVILWSDQVTRFEGTINALGGAVSGNGGFVEVSGKESLSFKGTVDTSAAHGNVGTLLLDPTDILIRNGIGDGDSDGLNTSFRGSPSGGVGEVRAGDATPTILYESEVAGLARTNNVILEASNTITIEDLNDNLFGSNPFLVPGSLLQGSITFTAGGSFAMNSGDTLFTQGGISISAGSIATGTLLAGSGITLNAAGNITTADLGSFGAINLTAGGTISTNRLQTGGTINLGGLPVNLGVDNAADITLTSIGNITTGGINASANNGNAGNVTLTSTAGQILIDQTRGESTLTIDRDPLDAQGAVFSVAQKSGQGGNITLRALGNITTGPIASGSLEGNGGEINLLSIVGAIDTTEGEIRYRGQTIPDTGLLLSGSGGSGTGGKITVSSAGNLITGPVVSASIEGNGGDINLSSTAGSINTLQGLTSIQAFEALLAIANVSSADLSPQTPSTLFPLTRSVAGSIVSGSGGSGTGGKITVNSRGNLSTGGVISTSMDGNGGNINLTSTIGDIEAYLVNSQSLGAGQGGNVEVNANRFFRATGTVAGALEQLPPDAINPSDIPAQLDRPASISTYGGAGGGSVTIRHGGGDRSIPLSVGNATTNGTAGSITTRPSNTISPNRTFLGSYTQDNIQIITQNRIQTNPPRIDPVQLQPPKSDFPSLLDSFPLQEASTQLPVATLDNAREILRRIEQKTGVKPALIYVRFTPTVLVSEPSFTRLEDSLTQDFQNYLGLQKVATNATLSFEEQGSDPLEVLLITDRGKPIVKRVRNAMRSQVVKVAQEFRNDLTSRRSRAYLVSAKQLYRWFVAPLEQDLRAQEIKNLVFIMDTGLRSLPLAALHDGSDFIIANYSVGLMPSLSLTDTRYANVKNEQVLAMGANRFSDQNSLPAVSTELSLITQQLWTGRSFLNEAFTLENLQQARARQPFGIVHLATHAEFQPGMPNNSYIQLWNTKLTLNQLRQFGLNNASVELLVLSACRTALGDKNAELGFAGLAVQAGVKSGLGSLWYVNDEGTMAFMTEFYEQLKQAPIKAEALRQAQLAMLGGKVRLEEGKLITTQSNFPLPPELAQLGSPDLSHPYYWSAFTMIGNPW</sequence>
<dbReference type="SMART" id="SM00912">
    <property type="entry name" value="Haemagg_act"/>
    <property type="match status" value="1"/>
</dbReference>
<keyword evidence="4" id="KW-1185">Reference proteome</keyword>
<dbReference type="Pfam" id="PF05860">
    <property type="entry name" value="TPS"/>
    <property type="match status" value="1"/>
</dbReference>